<proteinExistence type="predicted"/>
<organism evidence="2 3">
    <name type="scientific">Phenylobacterium hankyongense</name>
    <dbReference type="NCBI Taxonomy" id="1813876"/>
    <lineage>
        <taxon>Bacteria</taxon>
        <taxon>Pseudomonadati</taxon>
        <taxon>Pseudomonadota</taxon>
        <taxon>Alphaproteobacteria</taxon>
        <taxon>Caulobacterales</taxon>
        <taxon>Caulobacteraceae</taxon>
        <taxon>Phenylobacterium</taxon>
    </lineage>
</organism>
<dbReference type="Proteomes" id="UP000249842">
    <property type="component" value="Unassembled WGS sequence"/>
</dbReference>
<keyword evidence="3" id="KW-1185">Reference proteome</keyword>
<reference evidence="3" key="1">
    <citation type="submission" date="2018-05" db="EMBL/GenBank/DDBJ databases">
        <authorList>
            <person name="Li X."/>
        </authorList>
    </citation>
    <scope>NUCLEOTIDE SEQUENCE [LARGE SCALE GENOMIC DNA]</scope>
    <source>
        <strain evidence="3">HKS-05</strain>
    </source>
</reference>
<dbReference type="OrthoDB" id="7192088at2"/>
<feature type="region of interest" description="Disordered" evidence="1">
    <location>
        <begin position="21"/>
        <end position="48"/>
    </location>
</feature>
<sequence length="94" mass="10175">MIALLFVAGTLALPNHLPFGPSASDRCPGQGKMMTSSPENPYGPTPALLLRPQDRAKVRFRRLGELPKANYEIAVMRTVDGCARPVVVRYAVGP</sequence>
<protein>
    <submittedName>
        <fullName evidence="2">Uncharacterized protein</fullName>
    </submittedName>
</protein>
<gene>
    <name evidence="2" type="ORF">DJ021_05360</name>
</gene>
<evidence type="ECO:0000313" key="2">
    <source>
        <dbReference type="EMBL" id="RAK59269.1"/>
    </source>
</evidence>
<evidence type="ECO:0000313" key="3">
    <source>
        <dbReference type="Proteomes" id="UP000249842"/>
    </source>
</evidence>
<comment type="caution">
    <text evidence="2">The sequence shown here is derived from an EMBL/GenBank/DDBJ whole genome shotgun (WGS) entry which is preliminary data.</text>
</comment>
<dbReference type="EMBL" id="QFYP01000001">
    <property type="protein sequence ID" value="RAK59269.1"/>
    <property type="molecule type" value="Genomic_DNA"/>
</dbReference>
<name>A0A328AX89_9CAUL</name>
<dbReference type="AlphaFoldDB" id="A0A328AX89"/>
<accession>A0A328AX89</accession>
<dbReference type="RefSeq" id="WP_111456562.1">
    <property type="nucleotide sequence ID" value="NZ_QFYP01000001.1"/>
</dbReference>
<evidence type="ECO:0000256" key="1">
    <source>
        <dbReference type="SAM" id="MobiDB-lite"/>
    </source>
</evidence>